<organism evidence="4 5">
    <name type="scientific">Apilactobacillus micheneri</name>
    <dbReference type="NCBI Taxonomy" id="1899430"/>
    <lineage>
        <taxon>Bacteria</taxon>
        <taxon>Bacillati</taxon>
        <taxon>Bacillota</taxon>
        <taxon>Bacilli</taxon>
        <taxon>Lactobacillales</taxon>
        <taxon>Lactobacillaceae</taxon>
        <taxon>Apilactobacillus</taxon>
    </lineage>
</organism>
<dbReference type="Gene3D" id="3.40.50.360">
    <property type="match status" value="1"/>
</dbReference>
<dbReference type="Proteomes" id="UP000777560">
    <property type="component" value="Unassembled WGS sequence"/>
</dbReference>
<accession>A0ABY2YZN4</accession>
<evidence type="ECO:0000259" key="3">
    <source>
        <dbReference type="Pfam" id="PF02525"/>
    </source>
</evidence>
<dbReference type="EMBL" id="QUAV01000001">
    <property type="protein sequence ID" value="TPR26410.1"/>
    <property type="molecule type" value="Genomic_DNA"/>
</dbReference>
<dbReference type="PANTHER" id="PTHR10204">
    <property type="entry name" value="NAD P H OXIDOREDUCTASE-RELATED"/>
    <property type="match status" value="1"/>
</dbReference>
<dbReference type="PANTHER" id="PTHR10204:SF34">
    <property type="entry name" value="NAD(P)H DEHYDROGENASE [QUINONE] 1 ISOFORM 1"/>
    <property type="match status" value="1"/>
</dbReference>
<keyword evidence="2" id="KW-0560">Oxidoreductase</keyword>
<comment type="similarity">
    <text evidence="1">Belongs to the NAD(P)H dehydrogenase (quinone) family.</text>
</comment>
<dbReference type="Pfam" id="PF02525">
    <property type="entry name" value="Flavodoxin_2"/>
    <property type="match status" value="1"/>
</dbReference>
<dbReference type="InterPro" id="IPR029039">
    <property type="entry name" value="Flavoprotein-like_sf"/>
</dbReference>
<feature type="domain" description="Flavodoxin-like fold" evidence="3">
    <location>
        <begin position="1"/>
        <end position="166"/>
    </location>
</feature>
<dbReference type="RefSeq" id="WP_140925787.1">
    <property type="nucleotide sequence ID" value="NZ_QUAU01000001.1"/>
</dbReference>
<dbReference type="InterPro" id="IPR003680">
    <property type="entry name" value="Flavodoxin_fold"/>
</dbReference>
<evidence type="ECO:0000256" key="1">
    <source>
        <dbReference type="ARBA" id="ARBA00006252"/>
    </source>
</evidence>
<keyword evidence="5" id="KW-1185">Reference proteome</keyword>
<proteinExistence type="inferred from homology"/>
<evidence type="ECO:0000313" key="4">
    <source>
        <dbReference type="EMBL" id="TPR26410.1"/>
    </source>
</evidence>
<protein>
    <submittedName>
        <fullName evidence="4">Flavodoxin family protein</fullName>
    </submittedName>
</protein>
<comment type="caution">
    <text evidence="4">The sequence shown here is derived from an EMBL/GenBank/DDBJ whole genome shotgun (WGS) entry which is preliminary data.</text>
</comment>
<dbReference type="SUPFAM" id="SSF52218">
    <property type="entry name" value="Flavoproteins"/>
    <property type="match status" value="1"/>
</dbReference>
<name>A0ABY2YZN4_9LACO</name>
<reference evidence="4 5" key="1">
    <citation type="submission" date="2018-08" db="EMBL/GenBank/DDBJ databases">
        <title>Comparative genomics of wild bee and flower associated Lactobacillus reveals potential adaptation to the bee host.</title>
        <authorList>
            <person name="Vuong H.Q."/>
            <person name="Mcfrederick Q.S."/>
        </authorList>
    </citation>
    <scope>NUCLEOTIDE SEQUENCE [LARGE SCALE GENOMIC DNA]</scope>
    <source>
        <strain evidence="4 5">HV_13</strain>
    </source>
</reference>
<dbReference type="InterPro" id="IPR051545">
    <property type="entry name" value="NAD(P)H_dehydrogenase_qn"/>
</dbReference>
<evidence type="ECO:0000313" key="5">
    <source>
        <dbReference type="Proteomes" id="UP000777560"/>
    </source>
</evidence>
<gene>
    <name evidence="4" type="ORF">DY114_01565</name>
</gene>
<sequence length="188" mass="21798">MNILVIQGHPDIHSFTHDNAMNYYNVAKQLGHTVNLVDLSKAEFDPVLRYGYRKHMPNEKYIEYVQSLISESDHIAFFFPIWWAAEPSVLKGLLDRTLTPHFSYLYMKNGTHKKLLNGKTADIFTSSHGPQFFYKMYGNVLSRWKHLILGYCGIKLNKCYDLGSIGNNKDSLDRRTKYIDKCAATLKR</sequence>
<evidence type="ECO:0000256" key="2">
    <source>
        <dbReference type="ARBA" id="ARBA00023002"/>
    </source>
</evidence>